<keyword evidence="4 7" id="KW-0418">Kinase</keyword>
<keyword evidence="2" id="KW-0808">Transferase</keyword>
<dbReference type="Pfam" id="PF00294">
    <property type="entry name" value="PfkB"/>
    <property type="match status" value="1"/>
</dbReference>
<dbReference type="InterPro" id="IPR029056">
    <property type="entry name" value="Ribokinase-like"/>
</dbReference>
<evidence type="ECO:0000256" key="3">
    <source>
        <dbReference type="ARBA" id="ARBA00022741"/>
    </source>
</evidence>
<feature type="domain" description="Carbohydrate kinase PfkB" evidence="6">
    <location>
        <begin position="8"/>
        <end position="273"/>
    </location>
</feature>
<dbReference type="SUPFAM" id="SSF53613">
    <property type="entry name" value="Ribokinase-like"/>
    <property type="match status" value="1"/>
</dbReference>
<accession>A0A399SNR7</accession>
<dbReference type="GO" id="GO:0008443">
    <property type="term" value="F:phosphofructokinase activity"/>
    <property type="evidence" value="ECO:0007669"/>
    <property type="project" value="TreeGrafter"/>
</dbReference>
<feature type="non-terminal residue" evidence="7">
    <location>
        <position position="274"/>
    </location>
</feature>
<evidence type="ECO:0000256" key="4">
    <source>
        <dbReference type="ARBA" id="ARBA00022777"/>
    </source>
</evidence>
<dbReference type="PANTHER" id="PTHR46566:SF5">
    <property type="entry name" value="1-PHOSPHOFRUCTOKINASE"/>
    <property type="match status" value="1"/>
</dbReference>
<dbReference type="GO" id="GO:0005524">
    <property type="term" value="F:ATP binding"/>
    <property type="evidence" value="ECO:0007669"/>
    <property type="project" value="UniProtKB-KW"/>
</dbReference>
<dbReference type="PIRSF" id="PIRSF000535">
    <property type="entry name" value="1PFK/6PFK/LacC"/>
    <property type="match status" value="1"/>
</dbReference>
<evidence type="ECO:0000313" key="7">
    <source>
        <dbReference type="EMBL" id="RIJ45646.1"/>
    </source>
</evidence>
<protein>
    <submittedName>
        <fullName evidence="7">1-phosphofructokinase</fullName>
    </submittedName>
</protein>
<comment type="caution">
    <text evidence="7">The sequence shown here is derived from an EMBL/GenBank/DDBJ whole genome shotgun (WGS) entry which is preliminary data.</text>
</comment>
<reference evidence="7 8" key="1">
    <citation type="submission" date="2018-08" db="EMBL/GenBank/DDBJ databases">
        <title>Genome Sequence of Clavibacter michiganensis Subspecies type strains, and the Atypical Peach-Colored Strains Isolated from Tomato.</title>
        <authorList>
            <person name="Osdaghi E."/>
            <person name="Portier P."/>
            <person name="Briand M."/>
            <person name="Jacques M.-A."/>
        </authorList>
    </citation>
    <scope>NUCLEOTIDE SEQUENCE [LARGE SCALE GENOMIC DNA]</scope>
    <source>
        <strain evidence="7 8">CFBP 8615</strain>
    </source>
</reference>
<dbReference type="EMBL" id="QWGT01000329">
    <property type="protein sequence ID" value="RIJ45646.1"/>
    <property type="molecule type" value="Genomic_DNA"/>
</dbReference>
<keyword evidence="3" id="KW-0547">Nucleotide-binding</keyword>
<dbReference type="PROSITE" id="PS00584">
    <property type="entry name" value="PFKB_KINASES_2"/>
    <property type="match status" value="1"/>
</dbReference>
<dbReference type="InterPro" id="IPR017583">
    <property type="entry name" value="Tagatose/fructose_Pkinase"/>
</dbReference>
<comment type="similarity">
    <text evidence="1">Belongs to the carbohydrate kinase PfkB family.</text>
</comment>
<gene>
    <name evidence="7" type="ORF">DZG00_14645</name>
</gene>
<evidence type="ECO:0000256" key="2">
    <source>
        <dbReference type="ARBA" id="ARBA00022679"/>
    </source>
</evidence>
<evidence type="ECO:0000313" key="8">
    <source>
        <dbReference type="Proteomes" id="UP000266484"/>
    </source>
</evidence>
<evidence type="ECO:0000259" key="6">
    <source>
        <dbReference type="Pfam" id="PF00294"/>
    </source>
</evidence>
<dbReference type="GO" id="GO:0005829">
    <property type="term" value="C:cytosol"/>
    <property type="evidence" value="ECO:0007669"/>
    <property type="project" value="TreeGrafter"/>
</dbReference>
<keyword evidence="5" id="KW-0067">ATP-binding</keyword>
<dbReference type="Gene3D" id="3.40.1190.20">
    <property type="match status" value="1"/>
</dbReference>
<keyword evidence="8" id="KW-1185">Reference proteome</keyword>
<dbReference type="PANTHER" id="PTHR46566">
    <property type="entry name" value="1-PHOSPHOFRUCTOKINASE-RELATED"/>
    <property type="match status" value="1"/>
</dbReference>
<dbReference type="AlphaFoldDB" id="A0A399SNR7"/>
<name>A0A399SNR7_9MICO</name>
<organism evidence="7 8">
    <name type="scientific">Clavibacter lycopersici</name>
    <dbReference type="NCBI Taxonomy" id="2301718"/>
    <lineage>
        <taxon>Bacteria</taxon>
        <taxon>Bacillati</taxon>
        <taxon>Actinomycetota</taxon>
        <taxon>Actinomycetes</taxon>
        <taxon>Micrococcales</taxon>
        <taxon>Microbacteriaceae</taxon>
        <taxon>Clavibacter</taxon>
    </lineage>
</organism>
<dbReference type="Proteomes" id="UP000266484">
    <property type="component" value="Unassembled WGS sequence"/>
</dbReference>
<evidence type="ECO:0000256" key="5">
    <source>
        <dbReference type="ARBA" id="ARBA00022840"/>
    </source>
</evidence>
<dbReference type="InterPro" id="IPR002173">
    <property type="entry name" value="Carboh/pur_kinase_PfkB_CS"/>
</dbReference>
<evidence type="ECO:0000256" key="1">
    <source>
        <dbReference type="ARBA" id="ARBA00010688"/>
    </source>
</evidence>
<proteinExistence type="inferred from homology"/>
<dbReference type="InterPro" id="IPR011611">
    <property type="entry name" value="PfkB_dom"/>
</dbReference>
<sequence>MLTPNPAIDVTYRVERQLVGETVRVQRAERRPGGKGLNVVRVLRALGVDATSVQPLGGASGDWIRGQLMSAGIASVTVPAPGATRTTVAVVDDIAHPTLLAEPGDPLDDRAWTGLEDAVRRHCEPGGYLVVAGSFPPATDASRVAAIVAAGRSAGATVVVDASGSALIAAADAGAQLLTPNESELLDATGADDLEAGIAALLAQGVDAVVVSRGSRGLLLQTADGTRRTQAAVPGISGNPTGAGDAATAGLVAALAAGLPLPAALRRAAVVGAA</sequence>